<dbReference type="OrthoDB" id="8174264at2759"/>
<organism evidence="1 2">
    <name type="scientific">Eumeta variegata</name>
    <name type="common">Bagworm moth</name>
    <name type="synonym">Eumeta japonica</name>
    <dbReference type="NCBI Taxonomy" id="151549"/>
    <lineage>
        <taxon>Eukaryota</taxon>
        <taxon>Metazoa</taxon>
        <taxon>Ecdysozoa</taxon>
        <taxon>Arthropoda</taxon>
        <taxon>Hexapoda</taxon>
        <taxon>Insecta</taxon>
        <taxon>Pterygota</taxon>
        <taxon>Neoptera</taxon>
        <taxon>Endopterygota</taxon>
        <taxon>Lepidoptera</taxon>
        <taxon>Glossata</taxon>
        <taxon>Ditrysia</taxon>
        <taxon>Tineoidea</taxon>
        <taxon>Psychidae</taxon>
        <taxon>Oiketicinae</taxon>
        <taxon>Eumeta</taxon>
    </lineage>
</organism>
<evidence type="ECO:0000313" key="1">
    <source>
        <dbReference type="EMBL" id="GBP26578.1"/>
    </source>
</evidence>
<dbReference type="EMBL" id="BGZK01000182">
    <property type="protein sequence ID" value="GBP26578.1"/>
    <property type="molecule type" value="Genomic_DNA"/>
</dbReference>
<accession>A0A4C1UJH4</accession>
<keyword evidence="2" id="KW-1185">Reference proteome</keyword>
<reference evidence="1 2" key="1">
    <citation type="journal article" date="2019" name="Commun. Biol.">
        <title>The bagworm genome reveals a unique fibroin gene that provides high tensile strength.</title>
        <authorList>
            <person name="Kono N."/>
            <person name="Nakamura H."/>
            <person name="Ohtoshi R."/>
            <person name="Tomita M."/>
            <person name="Numata K."/>
            <person name="Arakawa K."/>
        </authorList>
    </citation>
    <scope>NUCLEOTIDE SEQUENCE [LARGE SCALE GENOMIC DNA]</scope>
</reference>
<gene>
    <name evidence="1" type="ORF">EVAR_18215_1</name>
</gene>
<name>A0A4C1UJH4_EUMVA</name>
<dbReference type="Proteomes" id="UP000299102">
    <property type="component" value="Unassembled WGS sequence"/>
</dbReference>
<protein>
    <submittedName>
        <fullName evidence="1">Uncharacterized protein</fullName>
    </submittedName>
</protein>
<sequence length="74" mass="8174">MEVGLIAVGVVSAGLDAALQLTTKGIVTKRQYNRSPEQNKEFYLLSVFLGDIIASPQLCHQLAKRRPCEPADFR</sequence>
<comment type="caution">
    <text evidence="1">The sequence shown here is derived from an EMBL/GenBank/DDBJ whole genome shotgun (WGS) entry which is preliminary data.</text>
</comment>
<dbReference type="AlphaFoldDB" id="A0A4C1UJH4"/>
<evidence type="ECO:0000313" key="2">
    <source>
        <dbReference type="Proteomes" id="UP000299102"/>
    </source>
</evidence>
<proteinExistence type="predicted"/>